<dbReference type="Proteomes" id="UP000277028">
    <property type="component" value="Segment"/>
</dbReference>
<organism evidence="1 2">
    <name type="scientific">Arthrobacter phage Bridgette</name>
    <dbReference type="NCBI Taxonomy" id="2419949"/>
    <lineage>
        <taxon>Viruses</taxon>
        <taxon>Duplodnaviria</taxon>
        <taxon>Heunggongvirae</taxon>
        <taxon>Uroviricota</taxon>
        <taxon>Caudoviricetes</taxon>
        <taxon>Bridgettevirus</taxon>
        <taxon>Bridgettevirus bridgette</taxon>
    </lineage>
</organism>
<dbReference type="KEGG" id="vg:55006439"/>
<dbReference type="EMBL" id="MH834603">
    <property type="protein sequence ID" value="AYN57283.1"/>
    <property type="molecule type" value="Genomic_DNA"/>
</dbReference>
<evidence type="ECO:0000313" key="2">
    <source>
        <dbReference type="Proteomes" id="UP000277028"/>
    </source>
</evidence>
<dbReference type="RefSeq" id="YP_009815217.1">
    <property type="nucleotide sequence ID" value="NC_048091.1"/>
</dbReference>
<evidence type="ECO:0000313" key="1">
    <source>
        <dbReference type="EMBL" id="AYN57283.1"/>
    </source>
</evidence>
<protein>
    <submittedName>
        <fullName evidence="1">Tail assembly chaperone</fullName>
    </submittedName>
</protein>
<name>A0A3G2KE66_9CAUD</name>
<reference evidence="1 2" key="1">
    <citation type="submission" date="2018-09" db="EMBL/GenBank/DDBJ databases">
        <authorList>
            <person name="Rimple P.A."/>
            <person name="Stoner T.H."/>
            <person name="Garlena R.A."/>
            <person name="Russell D.A."/>
            <person name="Pope W.H."/>
            <person name="Jacobs-Sera D."/>
            <person name="Hatfull G.F."/>
        </authorList>
    </citation>
    <scope>NUCLEOTIDE SEQUENCE [LARGE SCALE GENOMIC DNA]</scope>
</reference>
<sequence>MTLTVKRPETRVQFCLDGDLKAAHEAAEAEYIRENQRNLADRRLGNSVRKLADKVLELEKQMQESTVTFLIRGLKRGEWAELTAANPPRDKNQLDANYGYNIESLMITAIPRSIAGVTNNQGEPLDFDPSTEWEGLADEMTNSQYEDFVLAVYKVNAGRNDVPFFTERLQGDPGFRAEVAAAHSLGISLKRFHGWEPETVYVYDGERLVSSKPEAEWDDREQALVLAMQAYKATLCPLCGLPIEVCTDAKNEGKFKAGAPVRCHKTTAELIAGKKIDPKMPHQEALLFSASLVLPSG</sequence>
<keyword evidence="2" id="KW-1185">Reference proteome</keyword>
<dbReference type="GeneID" id="55006439"/>
<gene>
    <name evidence="1" type="primary">16</name>
    <name evidence="1" type="ORF">PBI_BRIDGETTE_16</name>
</gene>
<proteinExistence type="predicted"/>
<accession>A0A3G2KE66</accession>